<gene>
    <name evidence="7" type="ORF">BN2614_LOCUS1</name>
</gene>
<evidence type="ECO:0000256" key="4">
    <source>
        <dbReference type="PROSITE-ProRule" id="PRU01133"/>
    </source>
</evidence>
<feature type="compositionally biased region" description="Polar residues" evidence="5">
    <location>
        <begin position="77"/>
        <end position="97"/>
    </location>
</feature>
<evidence type="ECO:0000313" key="8">
    <source>
        <dbReference type="Proteomes" id="UP000269945"/>
    </source>
</evidence>
<evidence type="ECO:0000256" key="1">
    <source>
        <dbReference type="ARBA" id="ARBA00040832"/>
    </source>
</evidence>
<name>A0A9X9Q695_GULGU</name>
<evidence type="ECO:0000256" key="5">
    <source>
        <dbReference type="SAM" id="MobiDB-lite"/>
    </source>
</evidence>
<evidence type="ECO:0000259" key="6">
    <source>
        <dbReference type="PROSITE" id="PS51797"/>
    </source>
</evidence>
<dbReference type="InterPro" id="IPR011057">
    <property type="entry name" value="Mss4-like_sf"/>
</dbReference>
<dbReference type="EMBL" id="CYRY02042052">
    <property type="protein sequence ID" value="VCX31661.1"/>
    <property type="molecule type" value="Genomic_DNA"/>
</dbReference>
<dbReference type="PROSITE" id="PS51797">
    <property type="entry name" value="TCTP_3"/>
    <property type="match status" value="1"/>
</dbReference>
<feature type="region of interest" description="Disordered" evidence="5">
    <location>
        <begin position="28"/>
        <end position="97"/>
    </location>
</feature>
<dbReference type="AlphaFoldDB" id="A0A9X9Q695"/>
<keyword evidence="8" id="KW-1185">Reference proteome</keyword>
<feature type="domain" description="TCTP" evidence="6">
    <location>
        <begin position="1"/>
        <end position="97"/>
    </location>
</feature>
<dbReference type="SUPFAM" id="SSF51316">
    <property type="entry name" value="Mss4-like"/>
    <property type="match status" value="1"/>
</dbReference>
<dbReference type="Gene3D" id="2.170.150.10">
    <property type="entry name" value="Metal Binding Protein, Guanine Nucleotide Exchange Factor, Chain A"/>
    <property type="match status" value="1"/>
</dbReference>
<organism evidence="7 8">
    <name type="scientific">Gulo gulo</name>
    <name type="common">Wolverine</name>
    <name type="synonym">Gluton</name>
    <dbReference type="NCBI Taxonomy" id="48420"/>
    <lineage>
        <taxon>Eukaryota</taxon>
        <taxon>Metazoa</taxon>
        <taxon>Chordata</taxon>
        <taxon>Craniata</taxon>
        <taxon>Vertebrata</taxon>
        <taxon>Euteleostomi</taxon>
        <taxon>Mammalia</taxon>
        <taxon>Eutheria</taxon>
        <taxon>Laurasiatheria</taxon>
        <taxon>Carnivora</taxon>
        <taxon>Caniformia</taxon>
        <taxon>Musteloidea</taxon>
        <taxon>Mustelidae</taxon>
        <taxon>Guloninae</taxon>
        <taxon>Gulo</taxon>
    </lineage>
</organism>
<reference evidence="7 8" key="1">
    <citation type="submission" date="2018-10" db="EMBL/GenBank/DDBJ databases">
        <authorList>
            <person name="Ekblom R."/>
            <person name="Jareborg N."/>
        </authorList>
    </citation>
    <scope>NUCLEOTIDE SEQUENCE [LARGE SCALE GENOMIC DNA]</scope>
    <source>
        <tissue evidence="7">Muscle</tissue>
    </source>
</reference>
<comment type="function">
    <text evidence="2">Involved in calcium binding and microtubule stabilization. Acts as a negative regulator of TSC22D1-mediated apoptosis, via interaction with and destabilization of TSC22D1 protein.</text>
</comment>
<protein>
    <recommendedName>
        <fullName evidence="1">Translationally-controlled tumor protein</fullName>
    </recommendedName>
</protein>
<dbReference type="GO" id="GO:0005737">
    <property type="term" value="C:cytoplasm"/>
    <property type="evidence" value="ECO:0007669"/>
    <property type="project" value="TreeGrafter"/>
</dbReference>
<proteinExistence type="inferred from homology"/>
<dbReference type="InterPro" id="IPR034737">
    <property type="entry name" value="TCTP"/>
</dbReference>
<accession>A0A9X9Q695</accession>
<evidence type="ECO:0000313" key="7">
    <source>
        <dbReference type="EMBL" id="VCX31661.1"/>
    </source>
</evidence>
<feature type="non-terminal residue" evidence="7">
    <location>
        <position position="97"/>
    </location>
</feature>
<comment type="subunit">
    <text evidence="3">Homodimer. Interacts with STEAP3. Interacts with TSC22D1; interaction results in the destabilization of TSC22D1 protein.</text>
</comment>
<comment type="similarity">
    <text evidence="4">Belongs to the TCTP family.</text>
</comment>
<dbReference type="PANTHER" id="PTHR11991:SF0">
    <property type="entry name" value="TRANSLATIONALLY-CONTROLLED TUMOR PROTEIN"/>
    <property type="match status" value="1"/>
</dbReference>
<dbReference type="InterPro" id="IPR011323">
    <property type="entry name" value="Mss4/transl-control_tumour"/>
</dbReference>
<dbReference type="Pfam" id="PF00838">
    <property type="entry name" value="TCTP"/>
    <property type="match status" value="1"/>
</dbReference>
<dbReference type="PANTHER" id="PTHR11991">
    <property type="entry name" value="TRANSLATIONALLY CONTROLLED TUMOR PROTEIN-RELATED"/>
    <property type="match status" value="1"/>
</dbReference>
<dbReference type="GO" id="GO:0005509">
    <property type="term" value="F:calcium ion binding"/>
    <property type="evidence" value="ECO:0007669"/>
    <property type="project" value="TreeGrafter"/>
</dbReference>
<comment type="caution">
    <text evidence="7">The sequence shown here is derived from an EMBL/GenBank/DDBJ whole genome shotgun (WGS) entry which is preliminary data.</text>
</comment>
<sequence length="97" mass="10289">MLSTIYKIWEMTQGLCLEVEGRMVRRTEGNTDDSLIGGNASTGGSEGEGTESPVTAGGDTALNHHLQKPAAPKKPTRSTSKITSNQSKANLKNSSQK</sequence>
<dbReference type="InterPro" id="IPR018105">
    <property type="entry name" value="Translational_control_tumour_p"/>
</dbReference>
<evidence type="ECO:0000256" key="3">
    <source>
        <dbReference type="ARBA" id="ARBA00047116"/>
    </source>
</evidence>
<evidence type="ECO:0000256" key="2">
    <source>
        <dbReference type="ARBA" id="ARBA00046053"/>
    </source>
</evidence>
<dbReference type="Proteomes" id="UP000269945">
    <property type="component" value="Unassembled WGS sequence"/>
</dbReference>